<evidence type="ECO:0000313" key="1">
    <source>
        <dbReference type="EMBL" id="MFD2935361.1"/>
    </source>
</evidence>
<comment type="caution">
    <text evidence="1">The sequence shown here is derived from an EMBL/GenBank/DDBJ whole genome shotgun (WGS) entry which is preliminary data.</text>
</comment>
<gene>
    <name evidence="1" type="ORF">ACFS25_16360</name>
</gene>
<protein>
    <recommendedName>
        <fullName evidence="3">DUF5004 domain-containing protein</fullName>
    </recommendedName>
</protein>
<accession>A0ABW6AIS2</accession>
<organism evidence="1 2">
    <name type="scientific">Spirosoma flavum</name>
    <dbReference type="NCBI Taxonomy" id="2048557"/>
    <lineage>
        <taxon>Bacteria</taxon>
        <taxon>Pseudomonadati</taxon>
        <taxon>Bacteroidota</taxon>
        <taxon>Cytophagia</taxon>
        <taxon>Cytophagales</taxon>
        <taxon>Cytophagaceae</taxon>
        <taxon>Spirosoma</taxon>
    </lineage>
</organism>
<proteinExistence type="predicted"/>
<evidence type="ECO:0008006" key="3">
    <source>
        <dbReference type="Google" id="ProtNLM"/>
    </source>
</evidence>
<keyword evidence="2" id="KW-1185">Reference proteome</keyword>
<evidence type="ECO:0000313" key="2">
    <source>
        <dbReference type="Proteomes" id="UP001597512"/>
    </source>
</evidence>
<dbReference type="EMBL" id="JBHUOM010000013">
    <property type="protein sequence ID" value="MFD2935361.1"/>
    <property type="molecule type" value="Genomic_DNA"/>
</dbReference>
<reference evidence="2" key="1">
    <citation type="journal article" date="2019" name="Int. J. Syst. Evol. Microbiol.">
        <title>The Global Catalogue of Microorganisms (GCM) 10K type strain sequencing project: providing services to taxonomists for standard genome sequencing and annotation.</title>
        <authorList>
            <consortium name="The Broad Institute Genomics Platform"/>
            <consortium name="The Broad Institute Genome Sequencing Center for Infectious Disease"/>
            <person name="Wu L."/>
            <person name="Ma J."/>
        </authorList>
    </citation>
    <scope>NUCLEOTIDE SEQUENCE [LARGE SCALE GENOMIC DNA]</scope>
    <source>
        <strain evidence="2">KCTC 52490</strain>
    </source>
</reference>
<sequence length="180" mass="20527">MATAKQNNLYLLNLIQRQYLRNMSFPQFKNFRVFSILVALLIFVGCHKDPDPQPDLVADLIGTYKVQKAVTIFNSTISTDEFPFIAGRIIIERSNSDKTRIGVSSFVFSNGGPVSDEQLNEAMKIFPPNNSQSFTFPVTQRNDTIFFTDNQKYFGSFYKDVVTFRYKGSFDNTLTATKVK</sequence>
<dbReference type="RefSeq" id="WP_381503158.1">
    <property type="nucleotide sequence ID" value="NZ_JBHUOM010000013.1"/>
</dbReference>
<name>A0ABW6AIS2_9BACT</name>
<dbReference type="Proteomes" id="UP001597512">
    <property type="component" value="Unassembled WGS sequence"/>
</dbReference>